<accession>A0A271K8N9</accession>
<keyword evidence="4" id="KW-0812">Transmembrane</keyword>
<reference evidence="9 10" key="1">
    <citation type="submission" date="2017-08" db="EMBL/GenBank/DDBJ databases">
        <title>Mesorhizobium wenxinae sp. nov., a novel rhizobial species isolated from root nodules of chickpea (Cicer arietinum L.).</title>
        <authorList>
            <person name="Zhang J."/>
        </authorList>
    </citation>
    <scope>NUCLEOTIDE SEQUENCE [LARGE SCALE GENOMIC DNA]</scope>
    <source>
        <strain evidence="10">WYCCWR 10019</strain>
    </source>
</reference>
<evidence type="ECO:0000313" key="10">
    <source>
        <dbReference type="Proteomes" id="UP000215931"/>
    </source>
</evidence>
<comment type="caution">
    <text evidence="9">The sequence shown here is derived from an EMBL/GenBank/DDBJ whole genome shotgun (WGS) entry which is preliminary data.</text>
</comment>
<evidence type="ECO:0000256" key="2">
    <source>
        <dbReference type="ARBA" id="ARBA00008163"/>
    </source>
</evidence>
<protein>
    <submittedName>
        <fullName evidence="9">Long-chain fatty acid transporter</fullName>
    </submittedName>
</protein>
<evidence type="ECO:0000256" key="6">
    <source>
        <dbReference type="ARBA" id="ARBA00023136"/>
    </source>
</evidence>
<name>A0A271K8N9_9HYPH</name>
<organism evidence="9 10">
    <name type="scientific">Mesorhizobium wenxiniae</name>
    <dbReference type="NCBI Taxonomy" id="2014805"/>
    <lineage>
        <taxon>Bacteria</taxon>
        <taxon>Pseudomonadati</taxon>
        <taxon>Pseudomonadota</taxon>
        <taxon>Alphaproteobacteria</taxon>
        <taxon>Hyphomicrobiales</taxon>
        <taxon>Phyllobacteriaceae</taxon>
        <taxon>Mesorhizobium</taxon>
    </lineage>
</organism>
<feature type="signal peptide" evidence="8">
    <location>
        <begin position="1"/>
        <end position="25"/>
    </location>
</feature>
<keyword evidence="7" id="KW-0998">Cell outer membrane</keyword>
<evidence type="ECO:0000256" key="5">
    <source>
        <dbReference type="ARBA" id="ARBA00022729"/>
    </source>
</evidence>
<keyword evidence="10" id="KW-1185">Reference proteome</keyword>
<dbReference type="OrthoDB" id="6679728at2"/>
<dbReference type="Proteomes" id="UP000215931">
    <property type="component" value="Unassembled WGS sequence"/>
</dbReference>
<dbReference type="Pfam" id="PF03349">
    <property type="entry name" value="Toluene_X"/>
    <property type="match status" value="1"/>
</dbReference>
<comment type="subcellular location">
    <subcellularLocation>
        <location evidence="1">Cell outer membrane</location>
        <topology evidence="1">Multi-pass membrane protein</topology>
    </subcellularLocation>
</comment>
<evidence type="ECO:0000313" key="9">
    <source>
        <dbReference type="EMBL" id="PAP92132.1"/>
    </source>
</evidence>
<evidence type="ECO:0000256" key="4">
    <source>
        <dbReference type="ARBA" id="ARBA00022692"/>
    </source>
</evidence>
<evidence type="ECO:0000256" key="3">
    <source>
        <dbReference type="ARBA" id="ARBA00022452"/>
    </source>
</evidence>
<dbReference type="AlphaFoldDB" id="A0A271K8N9"/>
<dbReference type="PANTHER" id="PTHR35093">
    <property type="entry name" value="OUTER MEMBRANE PROTEIN NMB0088-RELATED"/>
    <property type="match status" value="1"/>
</dbReference>
<evidence type="ECO:0000256" key="7">
    <source>
        <dbReference type="ARBA" id="ARBA00023237"/>
    </source>
</evidence>
<keyword evidence="3" id="KW-1134">Transmembrane beta strand</keyword>
<dbReference type="PANTHER" id="PTHR35093:SF8">
    <property type="entry name" value="OUTER MEMBRANE PROTEIN NMB0088-RELATED"/>
    <property type="match status" value="1"/>
</dbReference>
<dbReference type="GO" id="GO:0015483">
    <property type="term" value="F:long-chain fatty acid transporting porin activity"/>
    <property type="evidence" value="ECO:0007669"/>
    <property type="project" value="TreeGrafter"/>
</dbReference>
<comment type="similarity">
    <text evidence="2">Belongs to the OmpP1/FadL family.</text>
</comment>
<dbReference type="InterPro" id="IPR005017">
    <property type="entry name" value="OMPP1/FadL/TodX"/>
</dbReference>
<feature type="chain" id="PRO_5012718464" evidence="8">
    <location>
        <begin position="26"/>
        <end position="406"/>
    </location>
</feature>
<keyword evidence="6" id="KW-0472">Membrane</keyword>
<evidence type="ECO:0000256" key="8">
    <source>
        <dbReference type="SAM" id="SignalP"/>
    </source>
</evidence>
<sequence>MNNLRLKALLGTGCCSLLISSVANAGGFDRGGVNIDQLFDAAPYSVDAGVTYVSPQRTLKNVQRLDGSGLSSSSVDVGGDYAVPRIGIKANLFEPVDCLATYTEPYGAEADFGMNNAYSPTAVEYYVKTNDFGLTCSYKVNVGKGSMRFIGGVSYQEVDAFLSRQTLLAFGNTGIGKFQLSDEAWGWRVGAAYEIPEIALRGSLMYSSSYKYDELSGTVDTTGFRGAFPADLIPGATGVFPVSASAEIPQAVELKLQSGIAPGWLAFGSIRWQEWSRLGVIPINGVRSPVTGAPSPVSFDLLYRDGWTVSGGIAHKFSDQLSGAVSLTWDRGTSTTSGYQSDTWSVASGISYSPNDKIEVRLGGSIGVLTSGSSTFTGVGDTANAVTYTYDDDLLLAGSASVKVKF</sequence>
<dbReference type="GO" id="GO:0009279">
    <property type="term" value="C:cell outer membrane"/>
    <property type="evidence" value="ECO:0007669"/>
    <property type="project" value="UniProtKB-SubCell"/>
</dbReference>
<evidence type="ECO:0000256" key="1">
    <source>
        <dbReference type="ARBA" id="ARBA00004571"/>
    </source>
</evidence>
<gene>
    <name evidence="9" type="ORF">CIT31_29665</name>
</gene>
<dbReference type="Gene3D" id="2.40.160.60">
    <property type="entry name" value="Outer membrane protein transport protein (OMPP1/FadL/TodX)"/>
    <property type="match status" value="1"/>
</dbReference>
<dbReference type="SUPFAM" id="SSF56935">
    <property type="entry name" value="Porins"/>
    <property type="match status" value="1"/>
</dbReference>
<dbReference type="RefSeq" id="WP_095521449.1">
    <property type="nucleotide sequence ID" value="NZ_NPKH01000037.1"/>
</dbReference>
<dbReference type="EMBL" id="NPKH01000037">
    <property type="protein sequence ID" value="PAP92132.1"/>
    <property type="molecule type" value="Genomic_DNA"/>
</dbReference>
<proteinExistence type="inferred from homology"/>
<keyword evidence="5 8" id="KW-0732">Signal</keyword>